<dbReference type="InterPro" id="IPR018391">
    <property type="entry name" value="PQQ_b-propeller_rpt"/>
</dbReference>
<dbReference type="InterPro" id="IPR015943">
    <property type="entry name" value="WD40/YVTN_repeat-like_dom_sf"/>
</dbReference>
<dbReference type="Proteomes" id="UP001165065">
    <property type="component" value="Unassembled WGS sequence"/>
</dbReference>
<dbReference type="SMART" id="SM00320">
    <property type="entry name" value="WD40"/>
    <property type="match status" value="4"/>
</dbReference>
<dbReference type="PANTHER" id="PTHR34512">
    <property type="entry name" value="CELL SURFACE PROTEIN"/>
    <property type="match status" value="1"/>
</dbReference>
<dbReference type="Gene3D" id="2.130.10.10">
    <property type="entry name" value="YVTN repeat-like/Quinoprotein amine dehydrogenase"/>
    <property type="match status" value="2"/>
</dbReference>
<dbReference type="SUPFAM" id="SSF50998">
    <property type="entry name" value="Quinoprotein alcohol dehydrogenase-like"/>
    <property type="match status" value="1"/>
</dbReference>
<keyword evidence="4" id="KW-1185">Reference proteome</keyword>
<feature type="transmembrane region" description="Helical" evidence="1">
    <location>
        <begin position="1300"/>
        <end position="1322"/>
    </location>
</feature>
<feature type="transmembrane region" description="Helical" evidence="1">
    <location>
        <begin position="844"/>
        <end position="864"/>
    </location>
</feature>
<feature type="transmembrane region" description="Helical" evidence="1">
    <location>
        <begin position="1471"/>
        <end position="1493"/>
    </location>
</feature>
<dbReference type="PANTHER" id="PTHR34512:SF30">
    <property type="entry name" value="OUTER MEMBRANE PROTEIN ASSEMBLY FACTOR BAMB"/>
    <property type="match status" value="1"/>
</dbReference>
<evidence type="ECO:0000256" key="1">
    <source>
        <dbReference type="SAM" id="Phobius"/>
    </source>
</evidence>
<evidence type="ECO:0000313" key="3">
    <source>
        <dbReference type="EMBL" id="GMI48856.1"/>
    </source>
</evidence>
<organism evidence="3 4">
    <name type="scientific">Triparma columacea</name>
    <dbReference type="NCBI Taxonomy" id="722753"/>
    <lineage>
        <taxon>Eukaryota</taxon>
        <taxon>Sar</taxon>
        <taxon>Stramenopiles</taxon>
        <taxon>Ochrophyta</taxon>
        <taxon>Bolidophyceae</taxon>
        <taxon>Parmales</taxon>
        <taxon>Triparmaceae</taxon>
        <taxon>Triparma</taxon>
    </lineage>
</organism>
<dbReference type="Pfam" id="PF13360">
    <property type="entry name" value="PQQ_2"/>
    <property type="match status" value="2"/>
</dbReference>
<dbReference type="InterPro" id="IPR011047">
    <property type="entry name" value="Quinoprotein_ADH-like_sf"/>
</dbReference>
<accession>A0A9W7GND5</accession>
<proteinExistence type="predicted"/>
<dbReference type="OrthoDB" id="196022at2759"/>
<feature type="transmembrane region" description="Helical" evidence="1">
    <location>
        <begin position="803"/>
        <end position="823"/>
    </location>
</feature>
<keyword evidence="1" id="KW-1133">Transmembrane helix</keyword>
<dbReference type="SUPFAM" id="SSF50978">
    <property type="entry name" value="WD40 repeat-like"/>
    <property type="match status" value="1"/>
</dbReference>
<reference evidence="4" key="1">
    <citation type="journal article" date="2023" name="Commun. Biol.">
        <title>Genome analysis of Parmales, the sister group of diatoms, reveals the evolutionary specialization of diatoms from phago-mixotrophs to photoautotrophs.</title>
        <authorList>
            <person name="Ban H."/>
            <person name="Sato S."/>
            <person name="Yoshikawa S."/>
            <person name="Yamada K."/>
            <person name="Nakamura Y."/>
            <person name="Ichinomiya M."/>
            <person name="Sato N."/>
            <person name="Blanc-Mathieu R."/>
            <person name="Endo H."/>
            <person name="Kuwata A."/>
            <person name="Ogata H."/>
        </authorList>
    </citation>
    <scope>NUCLEOTIDE SEQUENCE [LARGE SCALE GENOMIC DNA]</scope>
</reference>
<feature type="domain" description="Pyrrolo-quinoline quinone repeat" evidence="2">
    <location>
        <begin position="64"/>
        <end position="250"/>
    </location>
</feature>
<feature type="transmembrane region" description="Helical" evidence="1">
    <location>
        <begin position="1057"/>
        <end position="1078"/>
    </location>
</feature>
<name>A0A9W7GND5_9STRA</name>
<feature type="transmembrane region" description="Helical" evidence="1">
    <location>
        <begin position="1258"/>
        <end position="1280"/>
    </location>
</feature>
<dbReference type="InterPro" id="IPR001680">
    <property type="entry name" value="WD40_rpt"/>
</dbReference>
<feature type="transmembrane region" description="Helical" evidence="1">
    <location>
        <begin position="1090"/>
        <end position="1113"/>
    </location>
</feature>
<evidence type="ECO:0000313" key="4">
    <source>
        <dbReference type="Proteomes" id="UP001165065"/>
    </source>
</evidence>
<keyword evidence="1" id="KW-0472">Membrane</keyword>
<dbReference type="Gene3D" id="2.40.128.630">
    <property type="match status" value="1"/>
</dbReference>
<evidence type="ECO:0000259" key="2">
    <source>
        <dbReference type="Pfam" id="PF13360"/>
    </source>
</evidence>
<dbReference type="EMBL" id="BRYA01000439">
    <property type="protein sequence ID" value="GMI48856.1"/>
    <property type="molecule type" value="Genomic_DNA"/>
</dbReference>
<keyword evidence="1" id="KW-0812">Transmembrane</keyword>
<gene>
    <name evidence="3" type="ORF">TrCOL_g5999</name>
</gene>
<feature type="transmembrane region" description="Helical" evidence="1">
    <location>
        <begin position="945"/>
        <end position="965"/>
    </location>
</feature>
<feature type="domain" description="Pyrrolo-quinoline quinone repeat" evidence="2">
    <location>
        <begin position="355"/>
        <end position="540"/>
    </location>
</feature>
<dbReference type="InterPro" id="IPR036322">
    <property type="entry name" value="WD40_repeat_dom_sf"/>
</dbReference>
<protein>
    <recommendedName>
        <fullName evidence="2">Pyrrolo-quinoline quinone repeat domain-containing protein</fullName>
    </recommendedName>
</protein>
<dbReference type="InterPro" id="IPR002372">
    <property type="entry name" value="PQQ_rpt_dom"/>
</dbReference>
<dbReference type="SMART" id="SM00564">
    <property type="entry name" value="PQQ"/>
    <property type="match status" value="5"/>
</dbReference>
<comment type="caution">
    <text evidence="3">The sequence shown here is derived from an EMBL/GenBank/DDBJ whole genome shotgun (WGS) entry which is preliminary data.</text>
</comment>
<sequence>MATDYTQTAANNIIHASHETPLCFCCKGRTIRALNSETGEISMIYPSGAGNIRCLSMNPGLDIIACCDDNNVVVVRATKTGNLFWSKTMKSGVVSLVATDYFLFVMMENGRLASFWLTDGAVFWSKQISKSRITKMIIFEHTLLATSVRGHVISISLLNGEILWSDTPTNVSNDACITCLKDDGNDNIAYGTRGGDVVLRQAFGDGNVLWSSNRDSQVNSIDLDTKYVVTGSADGLVVCWSCVDGSILWQGVTFGRVNEVEMCSGLDTVLSCGDGKVVQLWNTTTGSIVWENKLASTEVETVEFDGESVIFSSHFGSVFYVSYETGSLIWKDEAKKNVTETAISPSVAALGYDSGTVAVYDLKTEYQLYANLRHKRELIAICVTESSTVVTAANDFTVRCTNRKGVELWNIKGESQPTTTLAIGQTVVIGYKNGKIDCVDIQEGKSLWNQSTATTNQEVTCFHHDPTPNTLYASCMNLRTGEGTLYAVSLANGKQLWRMKVASEICGIATPEEPVFNNAGFIVTKFGGILAFEKERGRIVGKALGGKSVPEIICFAVVDDLFMVCCQNYVHLLEFDSDLALVGENGTGSLVENYPEEIHSGPKGNNKNRPFKKVWKSARIGKDGATILKCMAHGGFGYLVTSNEIFVINTLHWKHPYLWSICPTFHEDPINNITCLGKYLYTSSSKVVRHKLKYAQQYDGLCVGRGLFTCEEEGSGETEGIIVYNDENSAIEKSKTSKFVVMASRFQEKVNYYELRALQLLQLALFLQRSAFAFKNVEAPISYEVVANFMDNFVNVMIILPDIPFTAIFVVVTCFVFLFLFIFTVQEYLEFAKFMYPSNTRYQGAWKFISIYCELCSGFLAIPINSNLLKIFRCQKSELTGESVLSETVVGDGDDDDDDGGGAADDFDPFLQEQAGTANGTTVFDFSFGFGEQEEVACYTSEHNVLMVVAVVAICLYLPMAIRFIRVDKKLDCIEAKRNFFDWKSDQVILEMRMHSQSLVDTTAERASFGVGVGLTFVSTFVETEFSTVLIDFLIQAVFVITTHLHPPHFDKRTNKMALLLAYSTLYIFGVAIMTTIIDDKDNPVVNVLPFLMPLMLLCGTISIYGDHIWVFYVKRIYKKDVKDVKLWRSGGRERGGSDGKVFVIGDAENFMGKLLKGRGKLVGDMGKAVGDMGKAVVVKEKSTAARERRLTKKSKRYLDNKMEDEESTSSSDEDDVVDAAYVLTRKKKGYVQTGGKVGGADEGYANMDILRKVAYQLNFVALLCSMGLLGVSGFCIFYGAGYDSYDGSYASQGQTSPFLAFLGIVVCSFAAILQNVVYTYIPSLILFMASSTSAQHDYNVMGILNNVVDCVSLPVDFKSNATGMFYGYDDGRMWSIPTIQEEEVVTQSCPFEAENGLLYSCGCCSSQDGGINNVFVVLRGAGDETVAVESGRISECMCFRASNLVCDNVWDSHGLAASGSTFYKLTVASFAFNVVLLFLTGVIVLCSTVAALRRAEKFFTEESAKAWKRYKAAKVEELKKTIKEGQERFRKTLQKQFIGETRSTNTSMKSQVTHNLSQKIISSLVQKK</sequence>